<sequence>MRAQGPPAMDSSRTAHGVALLPSPHMDTRWQNLRPDGPLIRDSAPWEVAETRVHVSTATSEALVDAQPPLQHRTPFTS</sequence>
<organism evidence="2 3">
    <name type="scientific">Rangifer tarandus platyrhynchus</name>
    <name type="common">Svalbard reindeer</name>
    <dbReference type="NCBI Taxonomy" id="3082113"/>
    <lineage>
        <taxon>Eukaryota</taxon>
        <taxon>Metazoa</taxon>
        <taxon>Chordata</taxon>
        <taxon>Craniata</taxon>
        <taxon>Vertebrata</taxon>
        <taxon>Euteleostomi</taxon>
        <taxon>Mammalia</taxon>
        <taxon>Eutheria</taxon>
        <taxon>Laurasiatheria</taxon>
        <taxon>Artiodactyla</taxon>
        <taxon>Ruminantia</taxon>
        <taxon>Pecora</taxon>
        <taxon>Cervidae</taxon>
        <taxon>Odocoileinae</taxon>
        <taxon>Rangifer</taxon>
    </lineage>
</organism>
<evidence type="ECO:0000256" key="1">
    <source>
        <dbReference type="SAM" id="MobiDB-lite"/>
    </source>
</evidence>
<dbReference type="EMBL" id="OX459967">
    <property type="protein sequence ID" value="CAI9171558.1"/>
    <property type="molecule type" value="Genomic_DNA"/>
</dbReference>
<name>A0ABN8ZG36_RANTA</name>
<dbReference type="Proteomes" id="UP001176941">
    <property type="component" value="Chromosome 31"/>
</dbReference>
<keyword evidence="3" id="KW-1185">Reference proteome</keyword>
<accession>A0ABN8ZG36</accession>
<gene>
    <name evidence="2" type="ORF">MRATA1EN1_LOCUS20520</name>
</gene>
<evidence type="ECO:0000313" key="2">
    <source>
        <dbReference type="EMBL" id="CAI9171558.1"/>
    </source>
</evidence>
<proteinExistence type="predicted"/>
<protein>
    <submittedName>
        <fullName evidence="2">Uncharacterized protein</fullName>
    </submittedName>
</protein>
<feature type="region of interest" description="Disordered" evidence="1">
    <location>
        <begin position="59"/>
        <end position="78"/>
    </location>
</feature>
<reference evidence="2" key="1">
    <citation type="submission" date="2023-04" db="EMBL/GenBank/DDBJ databases">
        <authorList>
            <consortium name="ELIXIR-Norway"/>
        </authorList>
    </citation>
    <scope>NUCLEOTIDE SEQUENCE [LARGE SCALE GENOMIC DNA]</scope>
</reference>
<evidence type="ECO:0000313" key="3">
    <source>
        <dbReference type="Proteomes" id="UP001176941"/>
    </source>
</evidence>